<organism evidence="1 2">
    <name type="scientific">Prosthecobacter fusiformis</name>
    <dbReference type="NCBI Taxonomy" id="48464"/>
    <lineage>
        <taxon>Bacteria</taxon>
        <taxon>Pseudomonadati</taxon>
        <taxon>Verrucomicrobiota</taxon>
        <taxon>Verrucomicrobiia</taxon>
        <taxon>Verrucomicrobiales</taxon>
        <taxon>Verrucomicrobiaceae</taxon>
        <taxon>Prosthecobacter</taxon>
    </lineage>
</organism>
<gene>
    <name evidence="1" type="ORF">EI77_04776</name>
</gene>
<evidence type="ECO:0000313" key="1">
    <source>
        <dbReference type="EMBL" id="TDU62068.1"/>
    </source>
</evidence>
<dbReference type="AlphaFoldDB" id="A0A4R7RJD4"/>
<proteinExistence type="predicted"/>
<dbReference type="Proteomes" id="UP000295662">
    <property type="component" value="Unassembled WGS sequence"/>
</dbReference>
<accession>A0A4R7RJD4</accession>
<dbReference type="EMBL" id="SOCA01000031">
    <property type="protein sequence ID" value="TDU62068.1"/>
    <property type="molecule type" value="Genomic_DNA"/>
</dbReference>
<evidence type="ECO:0000313" key="2">
    <source>
        <dbReference type="Proteomes" id="UP000295662"/>
    </source>
</evidence>
<comment type="caution">
    <text evidence="1">The sequence shown here is derived from an EMBL/GenBank/DDBJ whole genome shotgun (WGS) entry which is preliminary data.</text>
</comment>
<protein>
    <submittedName>
        <fullName evidence="1">Uncharacterized protein</fullName>
    </submittedName>
</protein>
<keyword evidence="2" id="KW-1185">Reference proteome</keyword>
<sequence length="134" mass="15452">MRTWDEAKQIFRENIGKVHPLMAETFDILDKVSIRMESAELMEGNWASYQPPKIKSHYQWSDFFENGRIIIRIDKNVMKSDQAILGIIAHELYELNAIRNKIGTNSIPAAALQRFINDVHSAAIDLQNRAVQQL</sequence>
<name>A0A4R7RJD4_9BACT</name>
<reference evidence="1 2" key="1">
    <citation type="submission" date="2019-03" db="EMBL/GenBank/DDBJ databases">
        <title>Genomic Encyclopedia of Archaeal and Bacterial Type Strains, Phase II (KMG-II): from individual species to whole genera.</title>
        <authorList>
            <person name="Goeker M."/>
        </authorList>
    </citation>
    <scope>NUCLEOTIDE SEQUENCE [LARGE SCALE GENOMIC DNA]</scope>
    <source>
        <strain evidence="1 2">ATCC 25309</strain>
    </source>
</reference>